<dbReference type="EC" id="3.1.3.1" evidence="12"/>
<keyword evidence="2" id="KW-0597">Phosphoprotein</keyword>
<feature type="signal peptide" evidence="11">
    <location>
        <begin position="1"/>
        <end position="25"/>
    </location>
</feature>
<sequence>MTKTFNPIFALLGLSFGLMATTAHAEMPRVASGDILTIGGAKRLTQNNHDELAQLLTQHKAKNVILLIGDGMGDSEITIARNYAEGAAGAFKGLDVLPFSGQITTYAIDKKTKLIDHVTDSAASATAWNSGIKTYNGAIGVDVNGKAVPNLIEIAKELGKGTGNVTTSEIQDATPAALLAHVSQRKCYGPVATAERCPENALENGGLGSITEQYLVSPPDIVLGGGRKTFDEVSQGGDSKGQTLWQQAQQKGIHIVENTDALNALTPQTKFPILGLFAKGNLPVRWLGGQATIEGNKEQPIECQANPDRTADIPNLAQMTGKAIELLKENPNGFFLQVEGASIDKQNHKANPCGQMGETVDLDEAVQVALDFARKNGETLVIVTADHAHTSQLVPNKAKPAGLHQTLKAKDGSIMTISYGTSLEADEQTHTGSQLRITAYGPKAYRFSGLLDQTDTFFIIKEALEGK</sequence>
<feature type="binding site" evidence="8">
    <location>
        <position position="348"/>
    </location>
    <ligand>
        <name>Zn(2+)</name>
        <dbReference type="ChEBI" id="CHEBI:29105"/>
        <label>2</label>
    </ligand>
</feature>
<feature type="binding site" evidence="8">
    <location>
        <position position="70"/>
    </location>
    <ligand>
        <name>Zn(2+)</name>
        <dbReference type="ChEBI" id="CHEBI:29105"/>
        <label>2</label>
    </ligand>
</feature>
<dbReference type="PROSITE" id="PS00123">
    <property type="entry name" value="ALKALINE_PHOSPHATASE"/>
    <property type="match status" value="1"/>
</dbReference>
<keyword evidence="13" id="KW-1185">Reference proteome</keyword>
<reference evidence="12 13" key="1">
    <citation type="submission" date="2020-02" db="EMBL/GenBank/DDBJ databases">
        <title>Pelistega sp. NLN82 were isolated from wild rodents of the Hainan Island.</title>
        <authorList>
            <person name="Niu N."/>
            <person name="Zhou J."/>
        </authorList>
    </citation>
    <scope>NUCLEOTIDE SEQUENCE [LARGE SCALE GENOMIC DNA]</scope>
    <source>
        <strain evidence="12 13">NLN82</strain>
    </source>
</reference>
<dbReference type="InterPro" id="IPR017850">
    <property type="entry name" value="Alkaline_phosphatase_core_sf"/>
</dbReference>
<dbReference type="EMBL" id="JAAGYR010000002">
    <property type="protein sequence ID" value="NEN75062.1"/>
    <property type="molecule type" value="Genomic_DNA"/>
</dbReference>
<dbReference type="AlphaFoldDB" id="A0A6L9Y3Q7"/>
<organism evidence="12 13">
    <name type="scientific">Pelistega ratti</name>
    <dbReference type="NCBI Taxonomy" id="2652177"/>
    <lineage>
        <taxon>Bacteria</taxon>
        <taxon>Pseudomonadati</taxon>
        <taxon>Pseudomonadota</taxon>
        <taxon>Betaproteobacteria</taxon>
        <taxon>Burkholderiales</taxon>
        <taxon>Alcaligenaceae</taxon>
        <taxon>Pelistega</taxon>
    </lineage>
</organism>
<dbReference type="PANTHER" id="PTHR11596">
    <property type="entry name" value="ALKALINE PHOSPHATASE"/>
    <property type="match status" value="1"/>
</dbReference>
<accession>A0A6L9Y3Q7</accession>
<dbReference type="NCBIfam" id="NF007810">
    <property type="entry name" value="PRK10518.1"/>
    <property type="match status" value="1"/>
</dbReference>
<gene>
    <name evidence="12" type="primary">phoA</name>
    <name evidence="12" type="ORF">F9B74_01810</name>
</gene>
<feature type="binding site" evidence="8">
    <location>
        <position position="339"/>
    </location>
    <ligand>
        <name>Mg(2+)</name>
        <dbReference type="ChEBI" id="CHEBI:18420"/>
    </ligand>
</feature>
<dbReference type="InterPro" id="IPR001952">
    <property type="entry name" value="Alkaline_phosphatase"/>
</dbReference>
<feature type="binding site" evidence="8">
    <location>
        <position position="386"/>
    </location>
    <ligand>
        <name>Zn(2+)</name>
        <dbReference type="ChEBI" id="CHEBI:29105"/>
        <label>2</label>
    </ligand>
</feature>
<dbReference type="Gene3D" id="3.40.720.10">
    <property type="entry name" value="Alkaline Phosphatase, subunit A"/>
    <property type="match status" value="1"/>
</dbReference>
<feature type="binding site" evidence="8">
    <location>
        <position position="344"/>
    </location>
    <ligand>
        <name>Mg(2+)</name>
        <dbReference type="ChEBI" id="CHEBI:18420"/>
    </ligand>
</feature>
<dbReference type="PRINTS" id="PR00113">
    <property type="entry name" value="ALKPHPHTASE"/>
</dbReference>
<feature type="disulfide bond" evidence="9">
    <location>
        <begin position="303"/>
        <end position="353"/>
    </location>
</feature>
<evidence type="ECO:0000313" key="13">
    <source>
        <dbReference type="Proteomes" id="UP000477651"/>
    </source>
</evidence>
<evidence type="ECO:0000256" key="11">
    <source>
        <dbReference type="SAM" id="SignalP"/>
    </source>
</evidence>
<comment type="cofactor">
    <cofactor evidence="8">
        <name>Mg(2+)</name>
        <dbReference type="ChEBI" id="CHEBI:18420"/>
    </cofactor>
    <text evidence="8">Binds 1 Mg(2+) ion.</text>
</comment>
<evidence type="ECO:0000256" key="4">
    <source>
        <dbReference type="ARBA" id="ARBA00022801"/>
    </source>
</evidence>
<dbReference type="CDD" id="cd16012">
    <property type="entry name" value="ALP"/>
    <property type="match status" value="1"/>
</dbReference>
<evidence type="ECO:0000256" key="8">
    <source>
        <dbReference type="PIRSR" id="PIRSR601952-2"/>
    </source>
</evidence>
<evidence type="ECO:0000256" key="5">
    <source>
        <dbReference type="ARBA" id="ARBA00022833"/>
    </source>
</evidence>
<comment type="similarity">
    <text evidence="1 10">Belongs to the alkaline phosphatase family.</text>
</comment>
<dbReference type="Proteomes" id="UP000477651">
    <property type="component" value="Unassembled WGS sequence"/>
</dbReference>
<keyword evidence="9" id="KW-1015">Disulfide bond</keyword>
<dbReference type="Pfam" id="PF00245">
    <property type="entry name" value="Alk_phosphatase"/>
    <property type="match status" value="1"/>
</dbReference>
<evidence type="ECO:0000256" key="3">
    <source>
        <dbReference type="ARBA" id="ARBA00022723"/>
    </source>
</evidence>
<comment type="cofactor">
    <cofactor evidence="8">
        <name>Zn(2+)</name>
        <dbReference type="ChEBI" id="CHEBI:29105"/>
    </cofactor>
    <text evidence="8">Binds 2 Zn(2+) ions.</text>
</comment>
<dbReference type="InterPro" id="IPR018299">
    <property type="entry name" value="Alkaline_phosphatase_AS"/>
</dbReference>
<proteinExistence type="inferred from homology"/>
<keyword evidence="11" id="KW-0732">Signal</keyword>
<feature type="disulfide bond" evidence="9">
    <location>
        <begin position="187"/>
        <end position="197"/>
    </location>
</feature>
<evidence type="ECO:0000256" key="9">
    <source>
        <dbReference type="PIRSR" id="PIRSR601952-3"/>
    </source>
</evidence>
<feature type="binding site" evidence="8">
    <location>
        <position position="174"/>
    </location>
    <ligand>
        <name>Mg(2+)</name>
        <dbReference type="ChEBI" id="CHEBI:18420"/>
    </ligand>
</feature>
<dbReference type="GO" id="GO:0004035">
    <property type="term" value="F:alkaline phosphatase activity"/>
    <property type="evidence" value="ECO:0007669"/>
    <property type="project" value="UniProtKB-EC"/>
</dbReference>
<evidence type="ECO:0000256" key="6">
    <source>
        <dbReference type="ARBA" id="ARBA00022842"/>
    </source>
</evidence>
<keyword evidence="5 8" id="KW-0862">Zinc</keyword>
<evidence type="ECO:0000256" key="1">
    <source>
        <dbReference type="ARBA" id="ARBA00005984"/>
    </source>
</evidence>
<dbReference type="GO" id="GO:0046872">
    <property type="term" value="F:metal ion binding"/>
    <property type="evidence" value="ECO:0007669"/>
    <property type="project" value="UniProtKB-KW"/>
</dbReference>
<evidence type="ECO:0000256" key="7">
    <source>
        <dbReference type="PIRSR" id="PIRSR601952-1"/>
    </source>
</evidence>
<keyword evidence="3 8" id="KW-0479">Metal-binding</keyword>
<evidence type="ECO:0000256" key="2">
    <source>
        <dbReference type="ARBA" id="ARBA00022553"/>
    </source>
</evidence>
<comment type="caution">
    <text evidence="12">The sequence shown here is derived from an EMBL/GenBank/DDBJ whole genome shotgun (WGS) entry which is preliminary data.</text>
</comment>
<dbReference type="PANTHER" id="PTHR11596:SF5">
    <property type="entry name" value="ALKALINE PHOSPHATASE"/>
    <property type="match status" value="1"/>
</dbReference>
<keyword evidence="4 12" id="KW-0378">Hydrolase</keyword>
<dbReference type="SUPFAM" id="SSF53649">
    <property type="entry name" value="Alkaline phosphatase-like"/>
    <property type="match status" value="1"/>
</dbReference>
<dbReference type="RefSeq" id="WP_163763812.1">
    <property type="nucleotide sequence ID" value="NZ_JAAGYR010000002.1"/>
</dbReference>
<protein>
    <submittedName>
        <fullName evidence="12">Alkaline phosphatase</fullName>
        <ecNumber evidence="12">3.1.3.1</ecNumber>
    </submittedName>
</protein>
<feature type="binding site" evidence="8">
    <location>
        <position position="172"/>
    </location>
    <ligand>
        <name>Mg(2+)</name>
        <dbReference type="ChEBI" id="CHEBI:18420"/>
    </ligand>
</feature>
<keyword evidence="6 8" id="KW-0460">Magnesium</keyword>
<name>A0A6L9Y3Q7_9BURK</name>
<dbReference type="SMART" id="SM00098">
    <property type="entry name" value="alkPPc"/>
    <property type="match status" value="1"/>
</dbReference>
<feature type="chain" id="PRO_5026847518" evidence="11">
    <location>
        <begin position="26"/>
        <end position="467"/>
    </location>
</feature>
<feature type="active site" description="Phosphoserine intermediate" evidence="7">
    <location>
        <position position="121"/>
    </location>
</feature>
<feature type="binding site" evidence="8">
    <location>
        <position position="430"/>
    </location>
    <ligand>
        <name>Zn(2+)</name>
        <dbReference type="ChEBI" id="CHEBI:29105"/>
        <label>2</label>
    </ligand>
</feature>
<feature type="binding site" evidence="8">
    <location>
        <position position="387"/>
    </location>
    <ligand>
        <name>Zn(2+)</name>
        <dbReference type="ChEBI" id="CHEBI:29105"/>
        <label>2</label>
    </ligand>
</feature>
<feature type="binding site" evidence="8">
    <location>
        <position position="70"/>
    </location>
    <ligand>
        <name>Mg(2+)</name>
        <dbReference type="ChEBI" id="CHEBI:18420"/>
    </ligand>
</feature>
<evidence type="ECO:0000313" key="12">
    <source>
        <dbReference type="EMBL" id="NEN75062.1"/>
    </source>
</evidence>
<evidence type="ECO:0000256" key="10">
    <source>
        <dbReference type="RuleBase" id="RU003946"/>
    </source>
</evidence>